<gene>
    <name evidence="2" type="ORF">B2M23_16885</name>
</gene>
<name>A0AAC9W499_EUBLI</name>
<evidence type="ECO:0000256" key="1">
    <source>
        <dbReference type="SAM" id="MobiDB-lite"/>
    </source>
</evidence>
<organism evidence="2 3">
    <name type="scientific">Eubacterium limosum</name>
    <dbReference type="NCBI Taxonomy" id="1736"/>
    <lineage>
        <taxon>Bacteria</taxon>
        <taxon>Bacillati</taxon>
        <taxon>Bacillota</taxon>
        <taxon>Clostridia</taxon>
        <taxon>Eubacteriales</taxon>
        <taxon>Eubacteriaceae</taxon>
        <taxon>Eubacterium</taxon>
    </lineage>
</organism>
<feature type="region of interest" description="Disordered" evidence="1">
    <location>
        <begin position="41"/>
        <end position="63"/>
    </location>
</feature>
<dbReference type="Proteomes" id="UP000192391">
    <property type="component" value="Chromosome"/>
</dbReference>
<evidence type="ECO:0000313" key="3">
    <source>
        <dbReference type="Proteomes" id="UP000192391"/>
    </source>
</evidence>
<proteinExistence type="predicted"/>
<accession>A0AAC9W499</accession>
<sequence>MLFIFIFIMKTSFSLCSCKKMQQIVFDGEMRLFLKKSHDTSAVSDFSDGAGKNGCAMEHSHEG</sequence>
<protein>
    <submittedName>
        <fullName evidence="2">Uncharacterized protein</fullName>
    </submittedName>
</protein>
<dbReference type="EMBL" id="CP019962">
    <property type="protein sequence ID" value="ARD67106.1"/>
    <property type="molecule type" value="Genomic_DNA"/>
</dbReference>
<reference evidence="3" key="1">
    <citation type="journal article" date="2017" name="Sci. Rep.">
        <title>Determination of the Genome and Primary Transcriptome of Syngas Fermenting Eubacterium limosum ATCC 8486.</title>
        <authorList>
            <person name="Song Y."/>
            <person name="Shin J."/>
            <person name="Jeong Y."/>
            <person name="Jin S."/>
            <person name="Lee J.K."/>
            <person name="Kim D.R."/>
            <person name="Kim S.C."/>
            <person name="Cho S."/>
            <person name="Cho B.K."/>
        </authorList>
    </citation>
    <scope>NUCLEOTIDE SEQUENCE [LARGE SCALE GENOMIC DNA]</scope>
    <source>
        <strain evidence="3">ATCC 8486</strain>
    </source>
</reference>
<evidence type="ECO:0000313" key="2">
    <source>
        <dbReference type="EMBL" id="ARD67106.1"/>
    </source>
</evidence>
<dbReference type="KEGG" id="elim:B2M23_16885"/>
<dbReference type="AlphaFoldDB" id="A0AAC9W499"/>